<accession>A0AAX6HAQ8</accession>
<gene>
    <name evidence="1" type="ORF">M6B38_323100</name>
</gene>
<dbReference type="Proteomes" id="UP001140949">
    <property type="component" value="Unassembled WGS sequence"/>
</dbReference>
<sequence>MSPIWRILIAAVMRMAKKQMMNYTTYFIGHSKAFWIYSNDG</sequence>
<name>A0AAX6HAQ8_IRIPA</name>
<evidence type="ECO:0000313" key="2">
    <source>
        <dbReference type="Proteomes" id="UP001140949"/>
    </source>
</evidence>
<proteinExistence type="predicted"/>
<reference evidence="1" key="2">
    <citation type="submission" date="2023-04" db="EMBL/GenBank/DDBJ databases">
        <authorList>
            <person name="Bruccoleri R.E."/>
            <person name="Oakeley E.J."/>
            <person name="Faust A.-M."/>
            <person name="Dessus-Babus S."/>
            <person name="Altorfer M."/>
            <person name="Burckhardt D."/>
            <person name="Oertli M."/>
            <person name="Naumann U."/>
            <person name="Petersen F."/>
            <person name="Wong J."/>
        </authorList>
    </citation>
    <scope>NUCLEOTIDE SEQUENCE</scope>
    <source>
        <strain evidence="1">GSM-AAB239-AS_SAM_17_03QT</strain>
        <tissue evidence="1">Leaf</tissue>
    </source>
</reference>
<evidence type="ECO:0000313" key="1">
    <source>
        <dbReference type="EMBL" id="KAJ6837822.1"/>
    </source>
</evidence>
<reference evidence="1" key="1">
    <citation type="journal article" date="2023" name="GigaByte">
        <title>Genome assembly of the bearded iris, Iris pallida Lam.</title>
        <authorList>
            <person name="Bruccoleri R.E."/>
            <person name="Oakeley E.J."/>
            <person name="Faust A.M.E."/>
            <person name="Altorfer M."/>
            <person name="Dessus-Babus S."/>
            <person name="Burckhardt D."/>
            <person name="Oertli M."/>
            <person name="Naumann U."/>
            <person name="Petersen F."/>
            <person name="Wong J."/>
        </authorList>
    </citation>
    <scope>NUCLEOTIDE SEQUENCE</scope>
    <source>
        <strain evidence="1">GSM-AAB239-AS_SAM_17_03QT</strain>
    </source>
</reference>
<organism evidence="1 2">
    <name type="scientific">Iris pallida</name>
    <name type="common">Sweet iris</name>
    <dbReference type="NCBI Taxonomy" id="29817"/>
    <lineage>
        <taxon>Eukaryota</taxon>
        <taxon>Viridiplantae</taxon>
        <taxon>Streptophyta</taxon>
        <taxon>Embryophyta</taxon>
        <taxon>Tracheophyta</taxon>
        <taxon>Spermatophyta</taxon>
        <taxon>Magnoliopsida</taxon>
        <taxon>Liliopsida</taxon>
        <taxon>Asparagales</taxon>
        <taxon>Iridaceae</taxon>
        <taxon>Iridoideae</taxon>
        <taxon>Irideae</taxon>
        <taxon>Iris</taxon>
    </lineage>
</organism>
<protein>
    <submittedName>
        <fullName evidence="1">Rho GDP-dissociation inhibitor 1-like</fullName>
    </submittedName>
</protein>
<dbReference type="AlphaFoldDB" id="A0AAX6HAQ8"/>
<comment type="caution">
    <text evidence="1">The sequence shown here is derived from an EMBL/GenBank/DDBJ whole genome shotgun (WGS) entry which is preliminary data.</text>
</comment>
<dbReference type="EMBL" id="JANAVB010011199">
    <property type="protein sequence ID" value="KAJ6837822.1"/>
    <property type="molecule type" value="Genomic_DNA"/>
</dbReference>
<keyword evidence="2" id="KW-1185">Reference proteome</keyword>